<dbReference type="PANTHER" id="PTHR43479">
    <property type="entry name" value="ACREF/ENVCD OPERON REPRESSOR-RELATED"/>
    <property type="match status" value="1"/>
</dbReference>
<evidence type="ECO:0000259" key="3">
    <source>
        <dbReference type="PROSITE" id="PS50977"/>
    </source>
</evidence>
<keyword evidence="1 2" id="KW-0238">DNA-binding</keyword>
<dbReference type="Gene3D" id="1.10.357.10">
    <property type="entry name" value="Tetracycline Repressor, domain 2"/>
    <property type="match status" value="1"/>
</dbReference>
<name>A0ABV6J6W2_9BACL</name>
<dbReference type="Pfam" id="PF00440">
    <property type="entry name" value="TetR_N"/>
    <property type="match status" value="1"/>
</dbReference>
<keyword evidence="5" id="KW-1185">Reference proteome</keyword>
<dbReference type="PRINTS" id="PR00455">
    <property type="entry name" value="HTHTETR"/>
</dbReference>
<organism evidence="4 5">
    <name type="scientific">Paenibacillus mendelii</name>
    <dbReference type="NCBI Taxonomy" id="206163"/>
    <lineage>
        <taxon>Bacteria</taxon>
        <taxon>Bacillati</taxon>
        <taxon>Bacillota</taxon>
        <taxon>Bacilli</taxon>
        <taxon>Bacillales</taxon>
        <taxon>Paenibacillaceae</taxon>
        <taxon>Paenibacillus</taxon>
    </lineage>
</organism>
<reference evidence="4 5" key="1">
    <citation type="submission" date="2024-09" db="EMBL/GenBank/DDBJ databases">
        <authorList>
            <person name="Sun Q."/>
            <person name="Mori K."/>
        </authorList>
    </citation>
    <scope>NUCLEOTIDE SEQUENCE [LARGE SCALE GENOMIC DNA]</scope>
    <source>
        <strain evidence="4 5">CCM 4839</strain>
    </source>
</reference>
<feature type="DNA-binding region" description="H-T-H motif" evidence="2">
    <location>
        <begin position="28"/>
        <end position="47"/>
    </location>
</feature>
<dbReference type="PROSITE" id="PS50977">
    <property type="entry name" value="HTH_TETR_2"/>
    <property type="match status" value="1"/>
</dbReference>
<evidence type="ECO:0000313" key="4">
    <source>
        <dbReference type="EMBL" id="MFC0391625.1"/>
    </source>
</evidence>
<comment type="caution">
    <text evidence="4">The sequence shown here is derived from an EMBL/GenBank/DDBJ whole genome shotgun (WGS) entry which is preliminary data.</text>
</comment>
<dbReference type="PANTHER" id="PTHR43479:SF11">
    <property type="entry name" value="ACREF_ENVCD OPERON REPRESSOR-RELATED"/>
    <property type="match status" value="1"/>
</dbReference>
<accession>A0ABV6J6W2</accession>
<dbReference type="SUPFAM" id="SSF46689">
    <property type="entry name" value="Homeodomain-like"/>
    <property type="match status" value="1"/>
</dbReference>
<proteinExistence type="predicted"/>
<dbReference type="InterPro" id="IPR001647">
    <property type="entry name" value="HTH_TetR"/>
</dbReference>
<dbReference type="EMBL" id="JBHLVF010000011">
    <property type="protein sequence ID" value="MFC0391625.1"/>
    <property type="molecule type" value="Genomic_DNA"/>
</dbReference>
<dbReference type="InterPro" id="IPR050624">
    <property type="entry name" value="HTH-type_Tx_Regulator"/>
</dbReference>
<evidence type="ECO:0000256" key="2">
    <source>
        <dbReference type="PROSITE-ProRule" id="PRU00335"/>
    </source>
</evidence>
<dbReference type="RefSeq" id="WP_204819730.1">
    <property type="nucleotide sequence ID" value="NZ_JANHOF010000006.1"/>
</dbReference>
<sequence>MDKLSSRKEEILEAAVYVFAYKGYFKATTADVAKHAKISQPYVYNFYKSKEELLLAALDRAMDRIVTAFSNITGDSATIEAAMITSYEGLMNTHKEEILLQVQALAIREPAVQDLMQQGLCRIKDYALHKFREAGIQDCEQRAADFMARGMLCNVALALDSKELTPRGIAEKKNGA</sequence>
<dbReference type="InterPro" id="IPR009057">
    <property type="entry name" value="Homeodomain-like_sf"/>
</dbReference>
<feature type="domain" description="HTH tetR-type" evidence="3">
    <location>
        <begin position="5"/>
        <end position="65"/>
    </location>
</feature>
<protein>
    <submittedName>
        <fullName evidence="4">TetR/AcrR family transcriptional regulator</fullName>
    </submittedName>
</protein>
<evidence type="ECO:0000256" key="1">
    <source>
        <dbReference type="ARBA" id="ARBA00023125"/>
    </source>
</evidence>
<dbReference type="Proteomes" id="UP001589818">
    <property type="component" value="Unassembled WGS sequence"/>
</dbReference>
<evidence type="ECO:0000313" key="5">
    <source>
        <dbReference type="Proteomes" id="UP001589818"/>
    </source>
</evidence>
<gene>
    <name evidence="4" type="ORF">ACFFJ8_09575</name>
</gene>